<sequence length="389" mass="41865">MRFFATCAKGTEGALRRELVALGLGRVRGDRGGVAFEGPMEAGLRGCLHARTAMRMLLELGRFPAPTADALYEGVRALDWEPWIELRTTLAVEATVSSSAITHSGFAALKVKDAIVDALRERHGARPDVDPKDPDVRVVLHLARGEAALSLDLAGSPLHRRGYRAAMTEAPLKETLAAAVLLLGGVDPERPFVDPMAGSGTLAIEHALRARRIAPGLGRAFGFQRWPGYRGTIQSAWDRMREEARAEALPRAPAPILARDGHPKAILALRRNVEAAGLAADVVIQQADARDLEPLADVEPGAIVSNPPYGERLGGAGEGASPAEARVQEKKLGGFYRGLAEMLARHHGWTAVLLSGNPLLARAIPLRPTIDHRLWNGPIEAHLLTYRIP</sequence>
<evidence type="ECO:0000313" key="5">
    <source>
        <dbReference type="EMBL" id="BDG03999.1"/>
    </source>
</evidence>
<keyword evidence="6" id="KW-1185">Reference proteome</keyword>
<dbReference type="EMBL" id="AP025591">
    <property type="protein sequence ID" value="BDG03999.1"/>
    <property type="molecule type" value="Genomic_DNA"/>
</dbReference>
<dbReference type="InterPro" id="IPR029063">
    <property type="entry name" value="SAM-dependent_MTases_sf"/>
</dbReference>
<name>A0ABM7WWV1_9BACT</name>
<gene>
    <name evidence="5" type="primary">rlmL</name>
    <name evidence="5" type="ORF">AMOR_29950</name>
</gene>
<protein>
    <submittedName>
        <fullName evidence="5">RNA methyltransferase</fullName>
    </submittedName>
</protein>
<dbReference type="Proteomes" id="UP001162891">
    <property type="component" value="Chromosome"/>
</dbReference>
<dbReference type="InterPro" id="IPR002052">
    <property type="entry name" value="DNA_methylase_N6_adenine_CS"/>
</dbReference>
<keyword evidence="2" id="KW-0808">Transferase</keyword>
<keyword evidence="1 5" id="KW-0489">Methyltransferase</keyword>
<dbReference type="Gene3D" id="3.40.50.150">
    <property type="entry name" value="Vaccinia Virus protein VP39"/>
    <property type="match status" value="1"/>
</dbReference>
<accession>A0ABM7WWV1</accession>
<dbReference type="CDD" id="cd11715">
    <property type="entry name" value="THUMP_AdoMetMT"/>
    <property type="match status" value="1"/>
</dbReference>
<dbReference type="Pfam" id="PF01170">
    <property type="entry name" value="UPF0020"/>
    <property type="match status" value="1"/>
</dbReference>
<dbReference type="GO" id="GO:0008168">
    <property type="term" value="F:methyltransferase activity"/>
    <property type="evidence" value="ECO:0007669"/>
    <property type="project" value="UniProtKB-KW"/>
</dbReference>
<organism evidence="5 6">
    <name type="scientific">Anaeromyxobacter oryzae</name>
    <dbReference type="NCBI Taxonomy" id="2918170"/>
    <lineage>
        <taxon>Bacteria</taxon>
        <taxon>Pseudomonadati</taxon>
        <taxon>Myxococcota</taxon>
        <taxon>Myxococcia</taxon>
        <taxon>Myxococcales</taxon>
        <taxon>Cystobacterineae</taxon>
        <taxon>Anaeromyxobacteraceae</taxon>
        <taxon>Anaeromyxobacter</taxon>
    </lineage>
</organism>
<evidence type="ECO:0000256" key="3">
    <source>
        <dbReference type="PROSITE-ProRule" id="PRU00529"/>
    </source>
</evidence>
<dbReference type="InterPro" id="IPR054170">
    <property type="entry name" value="RlmL_1st"/>
</dbReference>
<dbReference type="InterPro" id="IPR004114">
    <property type="entry name" value="THUMP_dom"/>
</dbReference>
<dbReference type="RefSeq" id="WP_248352374.1">
    <property type="nucleotide sequence ID" value="NZ_AP025591.1"/>
</dbReference>
<feature type="domain" description="THUMP" evidence="4">
    <location>
        <begin position="42"/>
        <end position="153"/>
    </location>
</feature>
<dbReference type="PROSITE" id="PS00092">
    <property type="entry name" value="N6_MTASE"/>
    <property type="match status" value="1"/>
</dbReference>
<dbReference type="PANTHER" id="PTHR47313:SF1">
    <property type="entry name" value="RIBOSOMAL RNA LARGE SUBUNIT METHYLTRANSFERASE K_L"/>
    <property type="match status" value="1"/>
</dbReference>
<dbReference type="PANTHER" id="PTHR47313">
    <property type="entry name" value="RIBOSOMAL RNA LARGE SUBUNIT METHYLTRANSFERASE K/L"/>
    <property type="match status" value="1"/>
</dbReference>
<evidence type="ECO:0000313" key="6">
    <source>
        <dbReference type="Proteomes" id="UP001162891"/>
    </source>
</evidence>
<dbReference type="SMART" id="SM00981">
    <property type="entry name" value="THUMP"/>
    <property type="match status" value="1"/>
</dbReference>
<reference evidence="6" key="1">
    <citation type="journal article" date="2022" name="Int. J. Syst. Evol. Microbiol.">
        <title>Anaeromyxobacter oryzae sp. nov., Anaeromyxobacter diazotrophicus sp. nov. and Anaeromyxobacter paludicola sp. nov., isolated from paddy soils.</title>
        <authorList>
            <person name="Itoh H."/>
            <person name="Xu Z."/>
            <person name="Mise K."/>
            <person name="Masuda Y."/>
            <person name="Ushijima N."/>
            <person name="Hayakawa C."/>
            <person name="Shiratori Y."/>
            <person name="Senoo K."/>
        </authorList>
    </citation>
    <scope>NUCLEOTIDE SEQUENCE [LARGE SCALE GENOMIC DNA]</scope>
    <source>
        <strain evidence="6">Red232</strain>
    </source>
</reference>
<evidence type="ECO:0000256" key="2">
    <source>
        <dbReference type="ARBA" id="ARBA00022679"/>
    </source>
</evidence>
<evidence type="ECO:0000259" key="4">
    <source>
        <dbReference type="PROSITE" id="PS51165"/>
    </source>
</evidence>
<dbReference type="GO" id="GO:0032259">
    <property type="term" value="P:methylation"/>
    <property type="evidence" value="ECO:0007669"/>
    <property type="project" value="UniProtKB-KW"/>
</dbReference>
<dbReference type="SUPFAM" id="SSF53335">
    <property type="entry name" value="S-adenosyl-L-methionine-dependent methyltransferases"/>
    <property type="match status" value="1"/>
</dbReference>
<dbReference type="Gene3D" id="3.30.2130.30">
    <property type="match status" value="1"/>
</dbReference>
<proteinExistence type="predicted"/>
<dbReference type="InterPro" id="IPR000241">
    <property type="entry name" value="RlmKL-like_Mtase"/>
</dbReference>
<dbReference type="Pfam" id="PF02926">
    <property type="entry name" value="THUMP"/>
    <property type="match status" value="1"/>
</dbReference>
<keyword evidence="3" id="KW-0694">RNA-binding</keyword>
<evidence type="ECO:0000256" key="1">
    <source>
        <dbReference type="ARBA" id="ARBA00022603"/>
    </source>
</evidence>
<dbReference type="Pfam" id="PF22020">
    <property type="entry name" value="RlmL_1st"/>
    <property type="match status" value="1"/>
</dbReference>
<dbReference type="PROSITE" id="PS51165">
    <property type="entry name" value="THUMP"/>
    <property type="match status" value="1"/>
</dbReference>